<name>A0A7J7D3F1_TRIWF</name>
<dbReference type="InterPro" id="IPR035669">
    <property type="entry name" value="SGNH_plant_lipase-like"/>
</dbReference>
<dbReference type="InterPro" id="IPR036514">
    <property type="entry name" value="SGNH_hydro_sf"/>
</dbReference>
<dbReference type="FunCoup" id="A0A7J7D3F1">
    <property type="interactions" value="77"/>
</dbReference>
<organism evidence="3 4">
    <name type="scientific">Tripterygium wilfordii</name>
    <name type="common">Thunder God vine</name>
    <dbReference type="NCBI Taxonomy" id="458696"/>
    <lineage>
        <taxon>Eukaryota</taxon>
        <taxon>Viridiplantae</taxon>
        <taxon>Streptophyta</taxon>
        <taxon>Embryophyta</taxon>
        <taxon>Tracheophyta</taxon>
        <taxon>Spermatophyta</taxon>
        <taxon>Magnoliopsida</taxon>
        <taxon>eudicotyledons</taxon>
        <taxon>Gunneridae</taxon>
        <taxon>Pentapetalae</taxon>
        <taxon>rosids</taxon>
        <taxon>fabids</taxon>
        <taxon>Celastrales</taxon>
        <taxon>Celastraceae</taxon>
        <taxon>Tripterygium</taxon>
    </lineage>
</organism>
<dbReference type="SUPFAM" id="SSF52266">
    <property type="entry name" value="SGNH hydrolase"/>
    <property type="match status" value="1"/>
</dbReference>
<comment type="similarity">
    <text evidence="1">Belongs to the 'GDSL' lipolytic enzyme family.</text>
</comment>
<keyword evidence="4" id="KW-1185">Reference proteome</keyword>
<dbReference type="CDD" id="cd01837">
    <property type="entry name" value="SGNH_plant_lipase_like"/>
    <property type="match status" value="1"/>
</dbReference>
<keyword evidence="2" id="KW-0732">Signal</keyword>
<evidence type="ECO:0000256" key="1">
    <source>
        <dbReference type="ARBA" id="ARBA00008668"/>
    </source>
</evidence>
<dbReference type="PANTHER" id="PTHR45642:SF150">
    <property type="entry name" value="GDSL ESTERASE_LIPASE EXL3"/>
    <property type="match status" value="1"/>
</dbReference>
<evidence type="ECO:0000313" key="3">
    <source>
        <dbReference type="EMBL" id="KAF5740885.1"/>
    </source>
</evidence>
<dbReference type="PANTHER" id="PTHR45642">
    <property type="entry name" value="GDSL ESTERASE/LIPASE EXL3"/>
    <property type="match status" value="1"/>
</dbReference>
<dbReference type="FunFam" id="3.40.50.1110:FF:000003">
    <property type="entry name" value="GDSL esterase/lipase APG"/>
    <property type="match status" value="2"/>
</dbReference>
<dbReference type="InterPro" id="IPR001087">
    <property type="entry name" value="GDSL"/>
</dbReference>
<reference evidence="3 4" key="1">
    <citation type="journal article" date="2020" name="Nat. Commun.">
        <title>Genome of Tripterygium wilfordii and identification of cytochrome P450 involved in triptolide biosynthesis.</title>
        <authorList>
            <person name="Tu L."/>
            <person name="Su P."/>
            <person name="Zhang Z."/>
            <person name="Gao L."/>
            <person name="Wang J."/>
            <person name="Hu T."/>
            <person name="Zhou J."/>
            <person name="Zhang Y."/>
            <person name="Zhao Y."/>
            <person name="Liu Y."/>
            <person name="Song Y."/>
            <person name="Tong Y."/>
            <person name="Lu Y."/>
            <person name="Yang J."/>
            <person name="Xu C."/>
            <person name="Jia M."/>
            <person name="Peters R.J."/>
            <person name="Huang L."/>
            <person name="Gao W."/>
        </authorList>
    </citation>
    <scope>NUCLEOTIDE SEQUENCE [LARGE SCALE GENOMIC DNA]</scope>
    <source>
        <strain evidence="4">cv. XIE 37</strain>
        <tissue evidence="3">Leaf</tissue>
    </source>
</reference>
<dbReference type="Proteomes" id="UP000593562">
    <property type="component" value="Unassembled WGS sequence"/>
</dbReference>
<dbReference type="GO" id="GO:0016788">
    <property type="term" value="F:hydrolase activity, acting on ester bonds"/>
    <property type="evidence" value="ECO:0007669"/>
    <property type="project" value="InterPro"/>
</dbReference>
<dbReference type="Pfam" id="PF00657">
    <property type="entry name" value="Lipase_GDSL"/>
    <property type="match status" value="2"/>
</dbReference>
<evidence type="ECO:0000313" key="4">
    <source>
        <dbReference type="Proteomes" id="UP000593562"/>
    </source>
</evidence>
<comment type="caution">
    <text evidence="3">The sequence shown here is derived from an EMBL/GenBank/DDBJ whole genome shotgun (WGS) entry which is preliminary data.</text>
</comment>
<feature type="chain" id="PRO_5029726243" evidence="2">
    <location>
        <begin position="20"/>
        <end position="579"/>
    </location>
</feature>
<protein>
    <submittedName>
        <fullName evidence="3">GDSL esterase/lipase EXL3-like</fullName>
    </submittedName>
</protein>
<dbReference type="EMBL" id="JAAARO010000011">
    <property type="protein sequence ID" value="KAF5740885.1"/>
    <property type="molecule type" value="Genomic_DNA"/>
</dbReference>
<proteinExistence type="inferred from homology"/>
<dbReference type="AlphaFoldDB" id="A0A7J7D3F1"/>
<evidence type="ECO:0000256" key="2">
    <source>
        <dbReference type="SAM" id="SignalP"/>
    </source>
</evidence>
<gene>
    <name evidence="3" type="ORF">HS088_TW11G00965</name>
</gene>
<accession>A0A7J7D3F1</accession>
<sequence length="579" mass="62426">MSAAAGSSVLLLFIIVSTSVYVNVVYMAAGGASVNIPANETVPAVIAFGDSIVDSGNNNFLETVIKCNFPPYGKDFKGGLPTGRFCDGRVPSDLIAEELGIKETVPAYLDPTLKPQDLITGVSFASGGSGYDPLTPKLVSVISLSDQIGYFKDYIMKLKMSVGEERTNFILSKSIFVVVAGSDDIANTYFALRVRKIQYDVPAYTDLIANSASTFIKELYELGARRMAVFSAPPIGCVPSQRTLGGGIQRECAEDPNKAALLFNSKLSAQLDNLATSLPNSRIVYIDIYNPLLDLIKNPTQHVEELGIKELLPAYQDPNLQPKDLLTGVNFASGGAGFDPLTSQIAMCYSLEDQLNQFKEYRGKVTGLIGEAGASNLVALSLVLVVASSNDIATTYFDSRIRQAHYDIGTYTDIVVRSASDYVKELYGVGARRIGLFGAPPLGCIPSSRTVAGGIQRECNDTYNQASQLLNSKLAAELSILNDDLPGATVVYIDIYNPIQDIIDNPGKYGFNIVNKGCCGTGLIEASVFCNQFSPHTCPDDSGYLFWDGFHPTEKAYKILTTEIIKNSVNQFLCGDTPC</sequence>
<feature type="signal peptide" evidence="2">
    <location>
        <begin position="1"/>
        <end position="19"/>
    </location>
</feature>
<dbReference type="Gene3D" id="3.40.50.1110">
    <property type="entry name" value="SGNH hydrolase"/>
    <property type="match status" value="2"/>
</dbReference>
<dbReference type="InParanoid" id="A0A7J7D3F1"/>
<dbReference type="InterPro" id="IPR050592">
    <property type="entry name" value="GDSL_lipolytic_enzyme"/>
</dbReference>